<name>A0A4Z2HUF2_9TELE</name>
<accession>A0A4Z2HUF2</accession>
<proteinExistence type="predicted"/>
<gene>
    <name evidence="2" type="ORF">EYF80_021148</name>
</gene>
<keyword evidence="3" id="KW-1185">Reference proteome</keyword>
<evidence type="ECO:0000313" key="3">
    <source>
        <dbReference type="Proteomes" id="UP000314294"/>
    </source>
</evidence>
<dbReference type="EMBL" id="SRLO01000187">
    <property type="protein sequence ID" value="TNN68634.1"/>
    <property type="molecule type" value="Genomic_DNA"/>
</dbReference>
<feature type="region of interest" description="Disordered" evidence="1">
    <location>
        <begin position="77"/>
        <end position="104"/>
    </location>
</feature>
<dbReference type="AlphaFoldDB" id="A0A4Z2HUF2"/>
<dbReference type="Proteomes" id="UP000314294">
    <property type="component" value="Unassembled WGS sequence"/>
</dbReference>
<evidence type="ECO:0000313" key="2">
    <source>
        <dbReference type="EMBL" id="TNN68634.1"/>
    </source>
</evidence>
<reference evidence="2 3" key="1">
    <citation type="submission" date="2019-03" db="EMBL/GenBank/DDBJ databases">
        <title>First draft genome of Liparis tanakae, snailfish: a comprehensive survey of snailfish specific genes.</title>
        <authorList>
            <person name="Kim W."/>
            <person name="Song I."/>
            <person name="Jeong J.-H."/>
            <person name="Kim D."/>
            <person name="Kim S."/>
            <person name="Ryu S."/>
            <person name="Song J.Y."/>
            <person name="Lee S.K."/>
        </authorList>
    </citation>
    <scope>NUCLEOTIDE SEQUENCE [LARGE SCALE GENOMIC DNA]</scope>
    <source>
        <tissue evidence="2">Muscle</tissue>
    </source>
</reference>
<organism evidence="2 3">
    <name type="scientific">Liparis tanakae</name>
    <name type="common">Tanaka's snailfish</name>
    <dbReference type="NCBI Taxonomy" id="230148"/>
    <lineage>
        <taxon>Eukaryota</taxon>
        <taxon>Metazoa</taxon>
        <taxon>Chordata</taxon>
        <taxon>Craniata</taxon>
        <taxon>Vertebrata</taxon>
        <taxon>Euteleostomi</taxon>
        <taxon>Actinopterygii</taxon>
        <taxon>Neopterygii</taxon>
        <taxon>Teleostei</taxon>
        <taxon>Neoteleostei</taxon>
        <taxon>Acanthomorphata</taxon>
        <taxon>Eupercaria</taxon>
        <taxon>Perciformes</taxon>
        <taxon>Cottioidei</taxon>
        <taxon>Cottales</taxon>
        <taxon>Liparidae</taxon>
        <taxon>Liparis</taxon>
    </lineage>
</organism>
<comment type="caution">
    <text evidence="2">The sequence shown here is derived from an EMBL/GenBank/DDBJ whole genome shotgun (WGS) entry which is preliminary data.</text>
</comment>
<protein>
    <submittedName>
        <fullName evidence="2">Uncharacterized protein</fullName>
    </submittedName>
</protein>
<evidence type="ECO:0000256" key="1">
    <source>
        <dbReference type="SAM" id="MobiDB-lite"/>
    </source>
</evidence>
<sequence>MWVEGQGRNETGGIKGLWGTKETLGGLKVDFGLAVKVLHAGRPAAWKEDVLLLVPWSCVVNRPLALLIQFRRRPGTPCHKAEENLPGGDKQDSGPVAEEQAGGGRLVLGSMVEEEGNLGAMRCTTLTRPPGGSLCKQGVGSMGGRHAESTTHSFSSPQWLLYKVAEVKVGHFHNPRSVSGIPRLRSAPLHSPAGLAHHLQLLAIVSCSHPVVL</sequence>